<reference evidence="8" key="1">
    <citation type="submission" date="2025-08" db="UniProtKB">
        <authorList>
            <consortium name="RefSeq"/>
        </authorList>
    </citation>
    <scope>IDENTIFICATION</scope>
    <source>
        <tissue evidence="8">Whole larvae</tissue>
    </source>
</reference>
<gene>
    <name evidence="8" type="primary">LOC113513563</name>
</gene>
<dbReference type="SMART" id="SM00526">
    <property type="entry name" value="H15"/>
    <property type="match status" value="1"/>
</dbReference>
<dbReference type="KEGG" id="gmw:113513563"/>
<comment type="function">
    <text evidence="1">Histones H1 are necessary for the condensation of nucleosome chains into higher-order structures.</text>
</comment>
<evidence type="ECO:0000313" key="8">
    <source>
        <dbReference type="RefSeq" id="XP_026753353.3"/>
    </source>
</evidence>
<evidence type="ECO:0000259" key="6">
    <source>
        <dbReference type="PROSITE" id="PS51504"/>
    </source>
</evidence>
<feature type="compositionally biased region" description="Basic and acidic residues" evidence="5">
    <location>
        <begin position="174"/>
        <end position="187"/>
    </location>
</feature>
<keyword evidence="4" id="KW-0158">Chromosome</keyword>
<proteinExistence type="inferred from homology"/>
<keyword evidence="2 4" id="KW-0238">DNA-binding</keyword>
<feature type="compositionally biased region" description="Basic residues" evidence="5">
    <location>
        <begin position="188"/>
        <end position="200"/>
    </location>
</feature>
<feature type="compositionally biased region" description="Basic and acidic residues" evidence="5">
    <location>
        <begin position="113"/>
        <end position="157"/>
    </location>
</feature>
<keyword evidence="7" id="KW-1185">Reference proteome</keyword>
<dbReference type="GO" id="GO:0030527">
    <property type="term" value="F:structural constituent of chromatin"/>
    <property type="evidence" value="ECO:0007669"/>
    <property type="project" value="InterPro"/>
</dbReference>
<dbReference type="RefSeq" id="XP_026753353.3">
    <property type="nucleotide sequence ID" value="XM_026897552.3"/>
</dbReference>
<feature type="compositionally biased region" description="Basic and acidic residues" evidence="5">
    <location>
        <begin position="213"/>
        <end position="223"/>
    </location>
</feature>
<dbReference type="InterPro" id="IPR036390">
    <property type="entry name" value="WH_DNA-bd_sf"/>
</dbReference>
<name>A0A6J1WGW8_GALME</name>
<dbReference type="Gene3D" id="1.10.10.10">
    <property type="entry name" value="Winged helix-like DNA-binding domain superfamily/Winged helix DNA-binding domain"/>
    <property type="match status" value="1"/>
</dbReference>
<evidence type="ECO:0000256" key="4">
    <source>
        <dbReference type="RuleBase" id="RU003894"/>
    </source>
</evidence>
<dbReference type="PRINTS" id="PR00624">
    <property type="entry name" value="HISTONEH5"/>
</dbReference>
<feature type="region of interest" description="Disordered" evidence="5">
    <location>
        <begin position="113"/>
        <end position="223"/>
    </location>
</feature>
<dbReference type="Pfam" id="PF00538">
    <property type="entry name" value="Linker_histone"/>
    <property type="match status" value="1"/>
</dbReference>
<dbReference type="Proteomes" id="UP001652740">
    <property type="component" value="Unplaced"/>
</dbReference>
<keyword evidence="3 4" id="KW-0539">Nucleus</keyword>
<feature type="domain" description="H15" evidence="6">
    <location>
        <begin position="39"/>
        <end position="113"/>
    </location>
</feature>
<feature type="region of interest" description="Disordered" evidence="5">
    <location>
        <begin position="1"/>
        <end position="38"/>
    </location>
</feature>
<dbReference type="InterPro" id="IPR005819">
    <property type="entry name" value="H1/H5"/>
</dbReference>
<dbReference type="PROSITE" id="PS51504">
    <property type="entry name" value="H15"/>
    <property type="match status" value="1"/>
</dbReference>
<organism evidence="7 8">
    <name type="scientific">Galleria mellonella</name>
    <name type="common">Greater wax moth</name>
    <dbReference type="NCBI Taxonomy" id="7137"/>
    <lineage>
        <taxon>Eukaryota</taxon>
        <taxon>Metazoa</taxon>
        <taxon>Ecdysozoa</taxon>
        <taxon>Arthropoda</taxon>
        <taxon>Hexapoda</taxon>
        <taxon>Insecta</taxon>
        <taxon>Pterygota</taxon>
        <taxon>Neoptera</taxon>
        <taxon>Endopterygota</taxon>
        <taxon>Lepidoptera</taxon>
        <taxon>Glossata</taxon>
        <taxon>Ditrysia</taxon>
        <taxon>Pyraloidea</taxon>
        <taxon>Pyralidae</taxon>
        <taxon>Galleriinae</taxon>
        <taxon>Galleria</taxon>
    </lineage>
</organism>
<dbReference type="InterPro" id="IPR036388">
    <property type="entry name" value="WH-like_DNA-bd_sf"/>
</dbReference>
<sequence length="223" mass="25334">MSESSDDKPLSALVKKTKNTSKPTKMSPRDILKKNQDEKKLSTKIMVHEALNELKSRKGTSLHAIKKYITEKYNVDTDKINYLIKKFIKTGVETGTIVQMKGVGASGSFKLVTEKKEKKPEEKKTATKTKSDKEKSKTKEKKEVVKEKKEDKKKIKPEAAMTSMKDKVKKSKTEKRPESKKAKESKVPPKKRASMLKRKSTGSVIKPPKMKPKSKEEKKLLTN</sequence>
<dbReference type="GO" id="GO:0003677">
    <property type="term" value="F:DNA binding"/>
    <property type="evidence" value="ECO:0007669"/>
    <property type="project" value="UniProtKB-KW"/>
</dbReference>
<dbReference type="InterPro" id="IPR005818">
    <property type="entry name" value="Histone_H1/H5_H15"/>
</dbReference>
<evidence type="ECO:0000256" key="1">
    <source>
        <dbReference type="ARBA" id="ARBA00002809"/>
    </source>
</evidence>
<evidence type="ECO:0000256" key="2">
    <source>
        <dbReference type="ARBA" id="ARBA00023125"/>
    </source>
</evidence>
<feature type="compositionally biased region" description="Basic and acidic residues" evidence="5">
    <location>
        <begin position="27"/>
        <end position="38"/>
    </location>
</feature>
<dbReference type="GeneID" id="113513563"/>
<evidence type="ECO:0000256" key="3">
    <source>
        <dbReference type="ARBA" id="ARBA00023242"/>
    </source>
</evidence>
<evidence type="ECO:0000256" key="5">
    <source>
        <dbReference type="SAM" id="MobiDB-lite"/>
    </source>
</evidence>
<comment type="similarity">
    <text evidence="4">Belongs to the histone H1/H5 family.</text>
</comment>
<dbReference type="GO" id="GO:0005634">
    <property type="term" value="C:nucleus"/>
    <property type="evidence" value="ECO:0007669"/>
    <property type="project" value="UniProtKB-SubCell"/>
</dbReference>
<dbReference type="CDD" id="cd00073">
    <property type="entry name" value="H15"/>
    <property type="match status" value="1"/>
</dbReference>
<dbReference type="GO" id="GO:0006334">
    <property type="term" value="P:nucleosome assembly"/>
    <property type="evidence" value="ECO:0007669"/>
    <property type="project" value="InterPro"/>
</dbReference>
<dbReference type="SUPFAM" id="SSF46785">
    <property type="entry name" value="Winged helix' DNA-binding domain"/>
    <property type="match status" value="1"/>
</dbReference>
<dbReference type="InParanoid" id="A0A6J1WGW8"/>
<dbReference type="GO" id="GO:0000786">
    <property type="term" value="C:nucleosome"/>
    <property type="evidence" value="ECO:0007669"/>
    <property type="project" value="InterPro"/>
</dbReference>
<dbReference type="AlphaFoldDB" id="A0A6J1WGW8"/>
<accession>A0A6J1WGW8</accession>
<comment type="subcellular location">
    <subcellularLocation>
        <location evidence="4">Nucleus</location>
    </subcellularLocation>
</comment>
<evidence type="ECO:0000313" key="7">
    <source>
        <dbReference type="Proteomes" id="UP001652740"/>
    </source>
</evidence>
<protein>
    <submittedName>
        <fullName evidence="8">Histone H1.1, embryonic-like</fullName>
    </submittedName>
</protein>